<dbReference type="STRING" id="419665.Maeo_0517"/>
<dbReference type="KEGG" id="mae:Maeo_0517"/>
<dbReference type="Proteomes" id="UP000001106">
    <property type="component" value="Chromosome"/>
</dbReference>
<evidence type="ECO:0000259" key="1">
    <source>
        <dbReference type="PROSITE" id="PS51379"/>
    </source>
</evidence>
<protein>
    <submittedName>
        <fullName evidence="2">4Fe-4S ferredoxin iron-sulfur binding domain protein</fullName>
    </submittedName>
</protein>
<dbReference type="EMBL" id="CP000743">
    <property type="protein sequence ID" value="ABR56103.1"/>
    <property type="molecule type" value="Genomic_DNA"/>
</dbReference>
<dbReference type="PROSITE" id="PS00198">
    <property type="entry name" value="4FE4S_FER_1"/>
    <property type="match status" value="1"/>
</dbReference>
<dbReference type="AlphaFoldDB" id="A6UUD1"/>
<keyword evidence="3" id="KW-1185">Reference proteome</keyword>
<dbReference type="Gene3D" id="3.30.70.20">
    <property type="match status" value="1"/>
</dbReference>
<name>A6UUD1_META3</name>
<dbReference type="OrthoDB" id="23833at2157"/>
<dbReference type="PROSITE" id="PS51379">
    <property type="entry name" value="4FE4S_FER_2"/>
    <property type="match status" value="2"/>
</dbReference>
<sequence>MEVLSNCVGCGECVVFCPVDAITTYGIAIIDKDLCTDCGICAKYCQIDALKNI</sequence>
<dbReference type="SUPFAM" id="SSF54862">
    <property type="entry name" value="4Fe-4S ferredoxins"/>
    <property type="match status" value="1"/>
</dbReference>
<reference evidence="2" key="1">
    <citation type="submission" date="2007-06" db="EMBL/GenBank/DDBJ databases">
        <title>Complete sequence of Methanococcus aeolicus Nankai-3.</title>
        <authorList>
            <consortium name="US DOE Joint Genome Institute"/>
            <person name="Copeland A."/>
            <person name="Lucas S."/>
            <person name="Lapidus A."/>
            <person name="Barry K."/>
            <person name="Glavina del Rio T."/>
            <person name="Dalin E."/>
            <person name="Tice H."/>
            <person name="Pitluck S."/>
            <person name="Chain P."/>
            <person name="Malfatti S."/>
            <person name="Shin M."/>
            <person name="Vergez L."/>
            <person name="Schmutz J."/>
            <person name="Larimer F."/>
            <person name="Land M."/>
            <person name="Hauser L."/>
            <person name="Kyrpides N."/>
            <person name="Lykidis A."/>
            <person name="Sieprawska-Lupa M."/>
            <person name="Whitman W.B."/>
            <person name="Richardson P."/>
        </authorList>
    </citation>
    <scope>NUCLEOTIDE SEQUENCE [LARGE SCALE GENOMIC DNA]</scope>
    <source>
        <strain evidence="2">Nankai-3</strain>
    </source>
</reference>
<dbReference type="eggNOG" id="arCOG00959">
    <property type="taxonomic scope" value="Archaea"/>
</dbReference>
<dbReference type="GeneID" id="5327706"/>
<dbReference type="InterPro" id="IPR017896">
    <property type="entry name" value="4Fe4S_Fe-S-bd"/>
</dbReference>
<dbReference type="Pfam" id="PF00037">
    <property type="entry name" value="Fer4"/>
    <property type="match status" value="2"/>
</dbReference>
<feature type="domain" description="4Fe-4S ferredoxin-type" evidence="1">
    <location>
        <begin position="1"/>
        <end position="27"/>
    </location>
</feature>
<proteinExistence type="predicted"/>
<dbReference type="HOGENOM" id="CLU_139698_11_4_2"/>
<accession>A6UUD1</accession>
<evidence type="ECO:0000313" key="3">
    <source>
        <dbReference type="Proteomes" id="UP000001106"/>
    </source>
</evidence>
<organism evidence="2 3">
    <name type="scientific">Methanococcus aeolicus (strain ATCC BAA-1280 / DSM 17508 / OCM 812 / Nankai-3)</name>
    <dbReference type="NCBI Taxonomy" id="419665"/>
    <lineage>
        <taxon>Archaea</taxon>
        <taxon>Methanobacteriati</taxon>
        <taxon>Methanobacteriota</taxon>
        <taxon>Methanomada group</taxon>
        <taxon>Methanococci</taxon>
        <taxon>Methanococcales</taxon>
        <taxon>Methanococcaceae</taxon>
        <taxon>Methanococcus</taxon>
    </lineage>
</organism>
<evidence type="ECO:0000313" key="2">
    <source>
        <dbReference type="EMBL" id="ABR56103.1"/>
    </source>
</evidence>
<dbReference type="RefSeq" id="WP_011973235.1">
    <property type="nucleotide sequence ID" value="NC_009635.1"/>
</dbReference>
<feature type="domain" description="4Fe-4S ferredoxin-type" evidence="1">
    <location>
        <begin position="28"/>
        <end position="53"/>
    </location>
</feature>
<gene>
    <name evidence="2" type="ordered locus">Maeo_0517</name>
</gene>
<dbReference type="GO" id="GO:0016491">
    <property type="term" value="F:oxidoreductase activity"/>
    <property type="evidence" value="ECO:0007669"/>
    <property type="project" value="UniProtKB-ARBA"/>
</dbReference>
<dbReference type="InterPro" id="IPR017900">
    <property type="entry name" value="4Fe4S_Fe_S_CS"/>
</dbReference>